<dbReference type="AlphaFoldDB" id="A0A392W9J2"/>
<evidence type="ECO:0000313" key="1">
    <source>
        <dbReference type="EMBL" id="MCI96926.1"/>
    </source>
</evidence>
<comment type="caution">
    <text evidence="1">The sequence shown here is derived from an EMBL/GenBank/DDBJ whole genome shotgun (WGS) entry which is preliminary data.</text>
</comment>
<accession>A0A392W9J2</accession>
<organism evidence="1 2">
    <name type="scientific">Trifolium medium</name>
    <dbReference type="NCBI Taxonomy" id="97028"/>
    <lineage>
        <taxon>Eukaryota</taxon>
        <taxon>Viridiplantae</taxon>
        <taxon>Streptophyta</taxon>
        <taxon>Embryophyta</taxon>
        <taxon>Tracheophyta</taxon>
        <taxon>Spermatophyta</taxon>
        <taxon>Magnoliopsida</taxon>
        <taxon>eudicotyledons</taxon>
        <taxon>Gunneridae</taxon>
        <taxon>Pentapetalae</taxon>
        <taxon>rosids</taxon>
        <taxon>fabids</taxon>
        <taxon>Fabales</taxon>
        <taxon>Fabaceae</taxon>
        <taxon>Papilionoideae</taxon>
        <taxon>50 kb inversion clade</taxon>
        <taxon>NPAAA clade</taxon>
        <taxon>Hologalegina</taxon>
        <taxon>IRL clade</taxon>
        <taxon>Trifolieae</taxon>
        <taxon>Trifolium</taxon>
    </lineage>
</organism>
<dbReference type="EMBL" id="LXQA011428192">
    <property type="protein sequence ID" value="MCI96926.1"/>
    <property type="molecule type" value="Genomic_DNA"/>
</dbReference>
<keyword evidence="2" id="KW-1185">Reference proteome</keyword>
<dbReference type="Proteomes" id="UP000265520">
    <property type="component" value="Unassembled WGS sequence"/>
</dbReference>
<feature type="non-terminal residue" evidence="1">
    <location>
        <position position="1"/>
    </location>
</feature>
<protein>
    <submittedName>
        <fullName evidence="1">Uncharacterized protein</fullName>
    </submittedName>
</protein>
<proteinExistence type="predicted"/>
<reference evidence="1 2" key="1">
    <citation type="journal article" date="2018" name="Front. Plant Sci.">
        <title>Red Clover (Trifolium pratense) and Zigzag Clover (T. medium) - A Picture of Genomic Similarities and Differences.</title>
        <authorList>
            <person name="Dluhosova J."/>
            <person name="Istvanek J."/>
            <person name="Nedelnik J."/>
            <person name="Repkova J."/>
        </authorList>
    </citation>
    <scope>NUCLEOTIDE SEQUENCE [LARGE SCALE GENOMIC DNA]</scope>
    <source>
        <strain evidence="2">cv. 10/8</strain>
        <tissue evidence="1">Leaf</tissue>
    </source>
</reference>
<name>A0A392W9J2_9FABA</name>
<sequence length="51" mass="5886">RSRYDLGSGRQVDEVCSFHCDQDGYVDTEVGRDLCRANREATWDSVEYRIG</sequence>
<evidence type="ECO:0000313" key="2">
    <source>
        <dbReference type="Proteomes" id="UP000265520"/>
    </source>
</evidence>